<feature type="compositionally biased region" description="Polar residues" evidence="2">
    <location>
        <begin position="438"/>
        <end position="478"/>
    </location>
</feature>
<feature type="region of interest" description="Disordered" evidence="2">
    <location>
        <begin position="433"/>
        <end position="484"/>
    </location>
</feature>
<evidence type="ECO:0000256" key="2">
    <source>
        <dbReference type="SAM" id="MobiDB-lite"/>
    </source>
</evidence>
<sequence length="484" mass="52487">MMKPFKKLMNKSKKANLNQSAKMEQLRNGLAFLLLGGLCYGFYLYSSKTQPTLPANKKPVFDGVLDSAFSKLSDEAVLEKQQRQIDALKALVEKNKKNTPNKSDDLVSENQALLSAMQKQLEKLALENKEINGKLQVALLKNSQTSLAAVAARPPTREEIEARHKQRILDEKAYYGKAGLETVHFNYRRQQKEERTPDNYVWAGTHAEGILLSGAKGDAGINGAKNMGTALIRLDSNGIMPNNRHSRLNGCLAIVSTYGDLSDDAVVMHLETLSCAKPNLSFEQKVYGAVYDLDAMQDLRGTSILKTKPLLEYSAAAGILAGFGDGLKNLNTAQTINPAAGTITTYGQASTLVQSAAGGAVSNPANKISDYIMKIADIYHPLVVARAGRRVSIMFTKGFWIDRAHQSFESGKSIDNQSAQNEAAITTTISRVGGEAGESNSGEPSGPQNTFQSDTQTAQQFLNQNGMPNQPLFSTVNPTGDVHG</sequence>
<keyword evidence="3" id="KW-0614">Plasmid</keyword>
<protein>
    <submittedName>
        <fullName evidence="3">Putative Conjugative transfer protein TraB</fullName>
    </submittedName>
</protein>
<dbReference type="CDD" id="cd16430">
    <property type="entry name" value="TraB"/>
    <property type="match status" value="1"/>
</dbReference>
<dbReference type="OrthoDB" id="15544at2"/>
<dbReference type="Proteomes" id="UP000032430">
    <property type="component" value="Plasmid II"/>
</dbReference>
<keyword evidence="4" id="KW-1185">Reference proteome</keyword>
<dbReference type="InterPro" id="IPR005498">
    <property type="entry name" value="T4SS_VirB10/TraB/TrbI"/>
</dbReference>
<dbReference type="HOGENOM" id="CLU_541772_0_0_6"/>
<proteinExistence type="predicted"/>
<accession>A0A098GBJ7</accession>
<evidence type="ECO:0000313" key="4">
    <source>
        <dbReference type="Proteomes" id="UP000032430"/>
    </source>
</evidence>
<evidence type="ECO:0000256" key="1">
    <source>
        <dbReference type="SAM" id="Coils"/>
    </source>
</evidence>
<evidence type="ECO:0000313" key="3">
    <source>
        <dbReference type="EMBL" id="CEG59340.1"/>
    </source>
</evidence>
<dbReference type="EMBL" id="LN614828">
    <property type="protein sequence ID" value="CEG59340.1"/>
    <property type="molecule type" value="Genomic_DNA"/>
</dbReference>
<dbReference type="AlphaFoldDB" id="A0A098GBJ7"/>
<geneLocation type="plasmid" evidence="4">
    <name>LLAP10_pA</name>
</geneLocation>
<name>A0A098GBJ7_9GAMM</name>
<feature type="coiled-coil region" evidence="1">
    <location>
        <begin position="78"/>
        <end position="134"/>
    </location>
</feature>
<organism evidence="3 4">
    <name type="scientific">Legionella fallonii LLAP-10</name>
    <dbReference type="NCBI Taxonomy" id="1212491"/>
    <lineage>
        <taxon>Bacteria</taxon>
        <taxon>Pseudomonadati</taxon>
        <taxon>Pseudomonadota</taxon>
        <taxon>Gammaproteobacteria</taxon>
        <taxon>Legionellales</taxon>
        <taxon>Legionellaceae</taxon>
        <taxon>Legionella</taxon>
    </lineage>
</organism>
<keyword evidence="1" id="KW-0175">Coiled coil</keyword>
<dbReference type="RefSeq" id="WP_045097912.1">
    <property type="nucleotide sequence ID" value="NZ_LN614828.1"/>
</dbReference>
<dbReference type="KEGG" id="lfa:LFA_pA0243"/>
<reference evidence="4" key="1">
    <citation type="submission" date="2014-09" db="EMBL/GenBank/DDBJ databases">
        <authorList>
            <person name="Gomez-Valero L."/>
        </authorList>
    </citation>
    <scope>NUCLEOTIDE SEQUENCE [LARGE SCALE GENOMIC DNA]</scope>
    <source>
        <strain evidence="4">ATCC700992</strain>
        <plasmid evidence="4">LLAP10_pA</plasmid>
    </source>
</reference>
<dbReference type="Pfam" id="PF03743">
    <property type="entry name" value="TrbI"/>
    <property type="match status" value="1"/>
</dbReference>
<gene>
    <name evidence="3" type="ORF">LFA_pA0243</name>
</gene>